<keyword evidence="1" id="KW-0812">Transmembrane</keyword>
<reference evidence="2 3" key="1">
    <citation type="submission" date="2016-03" db="EMBL/GenBank/DDBJ databases">
        <title>Choanephora cucurbitarum.</title>
        <authorList>
            <person name="Min B."/>
            <person name="Park H."/>
            <person name="Park J.-H."/>
            <person name="Shin H.-D."/>
            <person name="Choi I.-G."/>
        </authorList>
    </citation>
    <scope>NUCLEOTIDE SEQUENCE [LARGE SCALE GENOMIC DNA]</scope>
    <source>
        <strain evidence="2 3">KUS-F28377</strain>
    </source>
</reference>
<name>A0A1C7NBT7_9FUNG</name>
<dbReference type="OrthoDB" id="445556at2759"/>
<dbReference type="STRING" id="101091.A0A1C7NBT7"/>
<accession>A0A1C7NBT7</accession>
<gene>
    <name evidence="2" type="ORF">A0J61_05500</name>
</gene>
<dbReference type="EMBL" id="LUGH01000298">
    <property type="protein sequence ID" value="OBZ86448.1"/>
    <property type="molecule type" value="Genomic_DNA"/>
</dbReference>
<keyword evidence="3" id="KW-1185">Reference proteome</keyword>
<evidence type="ECO:0000256" key="1">
    <source>
        <dbReference type="SAM" id="Phobius"/>
    </source>
</evidence>
<evidence type="ECO:0000313" key="3">
    <source>
        <dbReference type="Proteomes" id="UP000093000"/>
    </source>
</evidence>
<protein>
    <submittedName>
        <fullName evidence="2">Uncharacterized protein</fullName>
    </submittedName>
</protein>
<keyword evidence="1" id="KW-1133">Transmembrane helix</keyword>
<sequence>MSLVQKIRIIPFAQPVRVAEKSFEDYHQKGFFSAHILQSSPPKQSFLPFWVVSATVDATIEQAQVGRRVMRTRYNAATKRNESAWETDWVWVPEQHSFSRRYLPLSHPGLQIYGSYKHRRGLVEKITTGSALESTVPFAPEIVNKDADGVVRKVDPFLIYPSTALRLAKSYLHQSEEKLADEFLRKVYRMDDTRFLKINMKVSNIRVSPVYYPVYTFSVHYLGKKLHTFVNGHDLSIGGTKVYDWEKVAAASTIGMAATMFTTGGIEWGGASGSFWLGVVLPTLATSVLALYLPLITLTFRDFKRNREIKSMAQDSETWDENYVQEFIAIKDQSGQRTWYEEESIDSDDSSYHNN</sequence>
<comment type="caution">
    <text evidence="2">The sequence shown here is derived from an EMBL/GenBank/DDBJ whole genome shotgun (WGS) entry which is preliminary data.</text>
</comment>
<feature type="transmembrane region" description="Helical" evidence="1">
    <location>
        <begin position="275"/>
        <end position="300"/>
    </location>
</feature>
<organism evidence="2 3">
    <name type="scientific">Choanephora cucurbitarum</name>
    <dbReference type="NCBI Taxonomy" id="101091"/>
    <lineage>
        <taxon>Eukaryota</taxon>
        <taxon>Fungi</taxon>
        <taxon>Fungi incertae sedis</taxon>
        <taxon>Mucoromycota</taxon>
        <taxon>Mucoromycotina</taxon>
        <taxon>Mucoromycetes</taxon>
        <taxon>Mucorales</taxon>
        <taxon>Mucorineae</taxon>
        <taxon>Choanephoraceae</taxon>
        <taxon>Choanephoroideae</taxon>
        <taxon>Choanephora</taxon>
    </lineage>
</organism>
<keyword evidence="1" id="KW-0472">Membrane</keyword>
<evidence type="ECO:0000313" key="2">
    <source>
        <dbReference type="EMBL" id="OBZ86448.1"/>
    </source>
</evidence>
<dbReference type="AlphaFoldDB" id="A0A1C7NBT7"/>
<dbReference type="Proteomes" id="UP000093000">
    <property type="component" value="Unassembled WGS sequence"/>
</dbReference>
<dbReference type="InParanoid" id="A0A1C7NBT7"/>
<proteinExistence type="predicted"/>
<feature type="transmembrane region" description="Helical" evidence="1">
    <location>
        <begin position="248"/>
        <end position="269"/>
    </location>
</feature>